<sequence>MQRKHNNFESDLVTLEAQRDPDEYARKRFEALMKHNPKNDEILVPIQYLSGKIELVKVRKRFDADWW</sequence>
<name>A0A9D4KAE0_DREPO</name>
<dbReference type="Proteomes" id="UP000828390">
    <property type="component" value="Unassembled WGS sequence"/>
</dbReference>
<comment type="caution">
    <text evidence="1">The sequence shown here is derived from an EMBL/GenBank/DDBJ whole genome shotgun (WGS) entry which is preliminary data.</text>
</comment>
<gene>
    <name evidence="1" type="ORF">DPMN_109507</name>
</gene>
<keyword evidence="2" id="KW-1185">Reference proteome</keyword>
<proteinExistence type="predicted"/>
<accession>A0A9D4KAE0</accession>
<evidence type="ECO:0000313" key="2">
    <source>
        <dbReference type="Proteomes" id="UP000828390"/>
    </source>
</evidence>
<dbReference type="AlphaFoldDB" id="A0A9D4KAE0"/>
<dbReference type="EMBL" id="JAIWYP010000004">
    <property type="protein sequence ID" value="KAH3836137.1"/>
    <property type="molecule type" value="Genomic_DNA"/>
</dbReference>
<organism evidence="1 2">
    <name type="scientific">Dreissena polymorpha</name>
    <name type="common">Zebra mussel</name>
    <name type="synonym">Mytilus polymorpha</name>
    <dbReference type="NCBI Taxonomy" id="45954"/>
    <lineage>
        <taxon>Eukaryota</taxon>
        <taxon>Metazoa</taxon>
        <taxon>Spiralia</taxon>
        <taxon>Lophotrochozoa</taxon>
        <taxon>Mollusca</taxon>
        <taxon>Bivalvia</taxon>
        <taxon>Autobranchia</taxon>
        <taxon>Heteroconchia</taxon>
        <taxon>Euheterodonta</taxon>
        <taxon>Imparidentia</taxon>
        <taxon>Neoheterodontei</taxon>
        <taxon>Myida</taxon>
        <taxon>Dreissenoidea</taxon>
        <taxon>Dreissenidae</taxon>
        <taxon>Dreissena</taxon>
    </lineage>
</organism>
<reference evidence="1" key="2">
    <citation type="submission" date="2020-11" db="EMBL/GenBank/DDBJ databases">
        <authorList>
            <person name="McCartney M.A."/>
            <person name="Auch B."/>
            <person name="Kono T."/>
            <person name="Mallez S."/>
            <person name="Becker A."/>
            <person name="Gohl D.M."/>
            <person name="Silverstein K.A.T."/>
            <person name="Koren S."/>
            <person name="Bechman K.B."/>
            <person name="Herman A."/>
            <person name="Abrahante J.E."/>
            <person name="Garbe J."/>
        </authorList>
    </citation>
    <scope>NUCLEOTIDE SEQUENCE</scope>
    <source>
        <strain evidence="1">Duluth1</strain>
        <tissue evidence="1">Whole animal</tissue>
    </source>
</reference>
<evidence type="ECO:0000313" key="1">
    <source>
        <dbReference type="EMBL" id="KAH3836137.1"/>
    </source>
</evidence>
<protein>
    <submittedName>
        <fullName evidence="1">Uncharacterized protein</fullName>
    </submittedName>
</protein>
<reference evidence="1" key="1">
    <citation type="journal article" date="2019" name="bioRxiv">
        <title>The Genome of the Zebra Mussel, Dreissena polymorpha: A Resource for Invasive Species Research.</title>
        <authorList>
            <person name="McCartney M.A."/>
            <person name="Auch B."/>
            <person name="Kono T."/>
            <person name="Mallez S."/>
            <person name="Zhang Y."/>
            <person name="Obille A."/>
            <person name="Becker A."/>
            <person name="Abrahante J.E."/>
            <person name="Garbe J."/>
            <person name="Badalamenti J.P."/>
            <person name="Herman A."/>
            <person name="Mangelson H."/>
            <person name="Liachko I."/>
            <person name="Sullivan S."/>
            <person name="Sone E.D."/>
            <person name="Koren S."/>
            <person name="Silverstein K.A.T."/>
            <person name="Beckman K.B."/>
            <person name="Gohl D.M."/>
        </authorList>
    </citation>
    <scope>NUCLEOTIDE SEQUENCE</scope>
    <source>
        <strain evidence="1">Duluth1</strain>
        <tissue evidence="1">Whole animal</tissue>
    </source>
</reference>